<dbReference type="STRING" id="1798542.A3F54_00365"/>
<feature type="region of interest" description="Disordered" evidence="1">
    <location>
        <begin position="1"/>
        <end position="50"/>
    </location>
</feature>
<name>A0A1G2B7D4_9BACT</name>
<organism evidence="2 3">
    <name type="scientific">Candidatus Kerfeldbacteria bacterium RIFCSPHIGHO2_12_FULL_48_17</name>
    <dbReference type="NCBI Taxonomy" id="1798542"/>
    <lineage>
        <taxon>Bacteria</taxon>
        <taxon>Candidatus Kerfeldiibacteriota</taxon>
    </lineage>
</organism>
<evidence type="ECO:0000256" key="1">
    <source>
        <dbReference type="SAM" id="MobiDB-lite"/>
    </source>
</evidence>
<gene>
    <name evidence="2" type="ORF">A3F54_00365</name>
</gene>
<protein>
    <submittedName>
        <fullName evidence="2">Uncharacterized protein</fullName>
    </submittedName>
</protein>
<feature type="compositionally biased region" description="Basic and acidic residues" evidence="1">
    <location>
        <begin position="1"/>
        <end position="45"/>
    </location>
</feature>
<dbReference type="EMBL" id="MHKD01000012">
    <property type="protein sequence ID" value="OGY84616.1"/>
    <property type="molecule type" value="Genomic_DNA"/>
</dbReference>
<evidence type="ECO:0000313" key="3">
    <source>
        <dbReference type="Proteomes" id="UP000176952"/>
    </source>
</evidence>
<dbReference type="AlphaFoldDB" id="A0A1G2B7D4"/>
<reference evidence="2 3" key="1">
    <citation type="journal article" date="2016" name="Nat. Commun.">
        <title>Thousands of microbial genomes shed light on interconnected biogeochemical processes in an aquifer system.</title>
        <authorList>
            <person name="Anantharaman K."/>
            <person name="Brown C.T."/>
            <person name="Hug L.A."/>
            <person name="Sharon I."/>
            <person name="Castelle C.J."/>
            <person name="Probst A.J."/>
            <person name="Thomas B.C."/>
            <person name="Singh A."/>
            <person name="Wilkins M.J."/>
            <person name="Karaoz U."/>
            <person name="Brodie E.L."/>
            <person name="Williams K.H."/>
            <person name="Hubbard S.S."/>
            <person name="Banfield J.F."/>
        </authorList>
    </citation>
    <scope>NUCLEOTIDE SEQUENCE [LARGE SCALE GENOMIC DNA]</scope>
</reference>
<evidence type="ECO:0000313" key="2">
    <source>
        <dbReference type="EMBL" id="OGY84616.1"/>
    </source>
</evidence>
<dbReference type="Proteomes" id="UP000176952">
    <property type="component" value="Unassembled WGS sequence"/>
</dbReference>
<comment type="caution">
    <text evidence="2">The sequence shown here is derived from an EMBL/GenBank/DDBJ whole genome shotgun (WGS) entry which is preliminary data.</text>
</comment>
<accession>A0A1G2B7D4</accession>
<proteinExistence type="predicted"/>
<sequence>MASEKHPKFENNPAEDFRDKDESSTEHTDINVDDKNTGESLRESENIPITTQPEIHPLQGTAEKFLDVNNEQLTAVQMLILEIQLAQSKGQGRMDTEGLIRKLDTLSQTIAAIRKTVGEGTQFNEDARKIIEQSTAATKIEADQLTQQTIETQKAVKNGLYTKFSNILTEYSETSDIDILVTMEQLLNVEEGGLVHRPQAIASQFIAAIEDQIPHSETQESIVLSEYPQVNELLHKLGENILETDQMTRGKPQIMTELLRALHHSKLRAYENDETPYSYQFLSEIMAKMHRKDYPNITRDQLLLLIREDAGLTQYSQEIQEMFASGQYLESEVKNELDATLEQIMKRTADINATKPEKRQKVLTAEITRLLKKEAQNPVERRKYIFDFLKGTEVSHLFADNEQKIDTTPVQQIMRQTVRYVGAYSAYVDVTKLPTPRGKIFDGENLAKKMNSASQQEFFSDTDSNGFIRCCIEKLNEPNLTQENNRELAEIVQAYVWKLTQVIPDKEKIPDSKEFKRKIIHGIDEEGPTPEPVYYGSTAELNRWRDECLHILGEAVQVIPSSEDMEKVKGNILSMLTEFTGDYTKKRIIIHEYRYKAFLVGLERTGAETSSAFLVAKKLRDYVIQNKSMPLEKKKAPLERLLFSTNFRDPEHVYDFLKDVPPEAMSENLAASFIDAEIRFLPENSPCPNLEPYLKMIKCLSIEQVAQISSNLIRHQQKLQTYEKLARRCDYDLTSNYLSKRNTPLLEFLETDAANSRFNDLTEKDAKGNVLYILPASGLSKSCKSRFANQMQDAKILIEPLIKERKSIFKNVTSGQNWKKFIRFTDEIDWCIAWLDKTPESGGAETKYIMKHDAKKWYFWHLIQFINETKKVLKPHTANSDLSHANYRLEQILNKIKPEYLP</sequence>